<dbReference type="AlphaFoldDB" id="A0A345IKZ8"/>
<dbReference type="Proteomes" id="UP000253744">
    <property type="component" value="Plasmid pDrdA"/>
</dbReference>
<evidence type="ECO:0000313" key="2">
    <source>
        <dbReference type="Proteomes" id="UP000253744"/>
    </source>
</evidence>
<evidence type="ECO:0000313" key="1">
    <source>
        <dbReference type="EMBL" id="AXH00371.1"/>
    </source>
</evidence>
<organism evidence="1 2">
    <name type="scientific">Deinococcus wulumuqiensis</name>
    <dbReference type="NCBI Taxonomy" id="980427"/>
    <lineage>
        <taxon>Bacteria</taxon>
        <taxon>Thermotogati</taxon>
        <taxon>Deinococcota</taxon>
        <taxon>Deinococci</taxon>
        <taxon>Deinococcales</taxon>
        <taxon>Deinococcaceae</taxon>
        <taxon>Deinococcus</taxon>
    </lineage>
</organism>
<reference evidence="1 2" key="1">
    <citation type="submission" date="2018-07" db="EMBL/GenBank/DDBJ databases">
        <title>Complete Genome and Methylome Analysis of Deinococcus wulumuqiensis NEB 479.</title>
        <authorList>
            <person name="Fomenkov A."/>
            <person name="Luyten Y."/>
            <person name="Vincze T."/>
            <person name="Anton B.P."/>
            <person name="Clark T."/>
            <person name="Roberts R.J."/>
            <person name="Morgan R.D."/>
        </authorList>
    </citation>
    <scope>NUCLEOTIDE SEQUENCE [LARGE SCALE GENOMIC DNA]</scope>
    <source>
        <strain evidence="1 2">NEB 479</strain>
        <plasmid evidence="2">Plasmid pdrda</plasmid>
    </source>
</reference>
<accession>A0A345IKZ8</accession>
<dbReference type="KEGG" id="dwu:DVJ83_14440"/>
<dbReference type="EMBL" id="CP031159">
    <property type="protein sequence ID" value="AXH00371.1"/>
    <property type="molecule type" value="Genomic_DNA"/>
</dbReference>
<dbReference type="InterPro" id="IPR029063">
    <property type="entry name" value="SAM-dependent_MTases_sf"/>
</dbReference>
<protein>
    <submittedName>
        <fullName evidence="1">Uncharacterized protein</fullName>
    </submittedName>
</protein>
<keyword evidence="1" id="KW-0614">Plasmid</keyword>
<geneLocation type="plasmid" evidence="2">
    <name>pdrda</name>
</geneLocation>
<proteinExistence type="predicted"/>
<dbReference type="Gene3D" id="3.40.50.150">
    <property type="entry name" value="Vaccinia Virus protein VP39"/>
    <property type="match status" value="1"/>
</dbReference>
<sequence length="81" mass="8798">MRSGFGPLAQHGPELRHQPAALAAQHAVGGTGGRLAQLCCGNTFDQTGVETCRNMLIYFSLELQKQVFAIFHYALRRGANP</sequence>
<name>A0A345IKZ8_9DEIO</name>
<gene>
    <name evidence="1" type="ORF">DVJ83_14440</name>
</gene>